<dbReference type="GO" id="GO:0050136">
    <property type="term" value="F:NADH dehydrogenase (quinone) (non-electrogenic) activity"/>
    <property type="evidence" value="ECO:0007669"/>
    <property type="project" value="UniProtKB-UniRule"/>
</dbReference>
<dbReference type="InterPro" id="IPR038430">
    <property type="entry name" value="NDAH_ubi_oxred_su3_sf"/>
</dbReference>
<evidence type="ECO:0000256" key="4">
    <source>
        <dbReference type="ARBA" id="ARBA00022692"/>
    </source>
</evidence>
<reference evidence="10" key="1">
    <citation type="submission" date="2017-03" db="EMBL/GenBank/DDBJ databases">
        <title>Novel pathways for hydrocarbon cycling and metabolic interdependencies in hydrothermal sediment communities.</title>
        <authorList>
            <person name="Dombrowski N."/>
            <person name="Seitz K."/>
            <person name="Teske A."/>
            <person name="Baker B."/>
        </authorList>
    </citation>
    <scope>NUCLEOTIDE SEQUENCE [LARGE SCALE GENOMIC DNA]</scope>
</reference>
<name>A0A1W9S0I0_9BACT</name>
<evidence type="ECO:0000313" key="10">
    <source>
        <dbReference type="Proteomes" id="UP000192611"/>
    </source>
</evidence>
<keyword evidence="7" id="KW-1003">Cell membrane</keyword>
<evidence type="ECO:0000256" key="2">
    <source>
        <dbReference type="ARBA" id="ARBA00008472"/>
    </source>
</evidence>
<comment type="function">
    <text evidence="7">NDH-1 shuttles electrons from NADH, via FMN and iron-sulfur (Fe-S) centers, to quinones in the respiratory chain. The immediate electron acceptor for the enzyme in this species is believed to be ubiquinone. Couples the redox reaction to proton translocation (for every two electrons transferred, four hydrogen ions are translocated across the cytoplasmic membrane), and thus conserves the redox energy in a proton gradient.</text>
</comment>
<keyword evidence="7 8" id="KW-0874">Quinone</keyword>
<dbReference type="GO" id="GO:0005886">
    <property type="term" value="C:plasma membrane"/>
    <property type="evidence" value="ECO:0007669"/>
    <property type="project" value="UniProtKB-SubCell"/>
</dbReference>
<comment type="subcellular location">
    <subcellularLocation>
        <location evidence="7 8">Cell membrane</location>
        <topology evidence="7 8">Multi-pass membrane protein</topology>
    </subcellularLocation>
    <subcellularLocation>
        <location evidence="1">Membrane</location>
        <topology evidence="1">Multi-pass membrane protein</topology>
    </subcellularLocation>
</comment>
<keyword evidence="3 7" id="KW-0813">Transport</keyword>
<dbReference type="GO" id="GO:0030964">
    <property type="term" value="C:NADH dehydrogenase complex"/>
    <property type="evidence" value="ECO:0007669"/>
    <property type="project" value="TreeGrafter"/>
</dbReference>
<protein>
    <recommendedName>
        <fullName evidence="7">NADH-quinone oxidoreductase subunit A</fullName>
        <ecNumber evidence="7">7.1.1.-</ecNumber>
    </recommendedName>
    <alternativeName>
        <fullName evidence="7">NADH dehydrogenase I subunit A</fullName>
    </alternativeName>
    <alternativeName>
        <fullName evidence="7">NDH-1 subunit A</fullName>
    </alternativeName>
    <alternativeName>
        <fullName evidence="7">NUO1</fullName>
    </alternativeName>
</protein>
<evidence type="ECO:0000256" key="3">
    <source>
        <dbReference type="ARBA" id="ARBA00022448"/>
    </source>
</evidence>
<accession>A0A1W9S0I0</accession>
<dbReference type="Proteomes" id="UP000192611">
    <property type="component" value="Unassembled WGS sequence"/>
</dbReference>
<feature type="transmembrane region" description="Helical" evidence="7">
    <location>
        <begin position="6"/>
        <end position="29"/>
    </location>
</feature>
<comment type="catalytic activity">
    <reaction evidence="7 8">
        <text>a quinone + NADH + 5 H(+)(in) = a quinol + NAD(+) + 4 H(+)(out)</text>
        <dbReference type="Rhea" id="RHEA:57888"/>
        <dbReference type="ChEBI" id="CHEBI:15378"/>
        <dbReference type="ChEBI" id="CHEBI:24646"/>
        <dbReference type="ChEBI" id="CHEBI:57540"/>
        <dbReference type="ChEBI" id="CHEBI:57945"/>
        <dbReference type="ChEBI" id="CHEBI:132124"/>
    </reaction>
</comment>
<dbReference type="Gene3D" id="1.20.58.1610">
    <property type="entry name" value="NADH:ubiquinone/plastoquinone oxidoreductase, chain 3"/>
    <property type="match status" value="1"/>
</dbReference>
<keyword evidence="7 8" id="KW-0520">NAD</keyword>
<comment type="similarity">
    <text evidence="2 7 8">Belongs to the complex I subunit 3 family.</text>
</comment>
<keyword evidence="6 7" id="KW-0472">Membrane</keyword>
<proteinExistence type="inferred from homology"/>
<evidence type="ECO:0000256" key="1">
    <source>
        <dbReference type="ARBA" id="ARBA00004141"/>
    </source>
</evidence>
<comment type="subunit">
    <text evidence="7">NDH-1 is composed of 14 different subunits. Subunits NuoA, H, J, K, L, M, N constitute the membrane sector of the complex.</text>
</comment>
<dbReference type="EMBL" id="NATQ01000097">
    <property type="protein sequence ID" value="OQX90137.1"/>
    <property type="molecule type" value="Genomic_DNA"/>
</dbReference>
<organism evidence="9 10">
    <name type="scientific">Candidatus Coatesbacteria bacterium 4484_99</name>
    <dbReference type="NCBI Taxonomy" id="1970774"/>
    <lineage>
        <taxon>Bacteria</taxon>
        <taxon>Candidatus Coatesiibacteriota</taxon>
    </lineage>
</organism>
<dbReference type="InterPro" id="IPR023043">
    <property type="entry name" value="NAD(P)H_OxRDtase_bac/plastid"/>
</dbReference>
<dbReference type="PANTHER" id="PTHR11058">
    <property type="entry name" value="NADH-UBIQUINONE OXIDOREDUCTASE CHAIN 3"/>
    <property type="match status" value="1"/>
</dbReference>
<dbReference type="GO" id="GO:0008137">
    <property type="term" value="F:NADH dehydrogenase (ubiquinone) activity"/>
    <property type="evidence" value="ECO:0007669"/>
    <property type="project" value="InterPro"/>
</dbReference>
<keyword evidence="7" id="KW-0830">Ubiquinone</keyword>
<dbReference type="GO" id="GO:0048038">
    <property type="term" value="F:quinone binding"/>
    <property type="evidence" value="ECO:0007669"/>
    <property type="project" value="UniProtKB-KW"/>
</dbReference>
<evidence type="ECO:0000256" key="6">
    <source>
        <dbReference type="ARBA" id="ARBA00023136"/>
    </source>
</evidence>
<evidence type="ECO:0000313" key="9">
    <source>
        <dbReference type="EMBL" id="OQX90137.1"/>
    </source>
</evidence>
<dbReference type="PANTHER" id="PTHR11058:SF9">
    <property type="entry name" value="NADH-UBIQUINONE OXIDOREDUCTASE CHAIN 3"/>
    <property type="match status" value="1"/>
</dbReference>
<dbReference type="AlphaFoldDB" id="A0A1W9S0I0"/>
<dbReference type="InterPro" id="IPR000440">
    <property type="entry name" value="NADH_UbQ/plastoQ_OxRdtase_su3"/>
</dbReference>
<dbReference type="Pfam" id="PF00507">
    <property type="entry name" value="Oxidored_q4"/>
    <property type="match status" value="1"/>
</dbReference>
<feature type="transmembrane region" description="Helical" evidence="7">
    <location>
        <begin position="89"/>
        <end position="110"/>
    </location>
</feature>
<comment type="caution">
    <text evidence="9">The sequence shown here is derived from an EMBL/GenBank/DDBJ whole genome shotgun (WGS) entry which is preliminary data.</text>
</comment>
<dbReference type="HAMAP" id="MF_01394">
    <property type="entry name" value="NDH1_NuoA"/>
    <property type="match status" value="1"/>
</dbReference>
<gene>
    <name evidence="7" type="primary">nuoA</name>
    <name evidence="9" type="ORF">B6D57_04680</name>
</gene>
<evidence type="ECO:0000256" key="5">
    <source>
        <dbReference type="ARBA" id="ARBA00022989"/>
    </source>
</evidence>
<keyword evidence="7" id="KW-1278">Translocase</keyword>
<keyword evidence="5 7" id="KW-1133">Transmembrane helix</keyword>
<evidence type="ECO:0000256" key="8">
    <source>
        <dbReference type="RuleBase" id="RU003639"/>
    </source>
</evidence>
<evidence type="ECO:0000256" key="7">
    <source>
        <dbReference type="HAMAP-Rule" id="MF_01394"/>
    </source>
</evidence>
<keyword evidence="4 7" id="KW-0812">Transmembrane</keyword>
<dbReference type="EC" id="7.1.1.-" evidence="7"/>
<sequence length="118" mass="13505">MASDYIVVCVMFFIALGFVGVALFVAKLVRPRRPTNVKLTTYECGEKPWGGAWVQYNVRFYLVALAFVVFDVEAAFLFPWAVVFKELGLFGFIEMAVFIFVILFGLVYVWRKGALKWV</sequence>
<feature type="transmembrane region" description="Helical" evidence="7">
    <location>
        <begin position="60"/>
        <end position="83"/>
    </location>
</feature>